<name>I7MFS1_TETTS</name>
<dbReference type="RefSeq" id="XP_001020783.2">
    <property type="nucleotide sequence ID" value="XM_001020783.3"/>
</dbReference>
<evidence type="ECO:0000313" key="1">
    <source>
        <dbReference type="EMBL" id="EAS00538.2"/>
    </source>
</evidence>
<dbReference type="InParanoid" id="I7MFS1"/>
<dbReference type="GeneID" id="7846004"/>
<sequence>MLIFIYQLMKFNNFCYLKRLTHNIFIIIKQYQISKILINYQIYQLFHQMEDKKKLNTNKLKIPAYNLQNDIKCYNDTLKFKGPQGHGYAAERLNNLVDQFKGKKAVVLNDNVKNGPDRISNGVYIQTKYCNNAQATFKSCFQDGKFRYSGQQIEVPPEQYDQVVKLFQDRGIKDVTIRKGHVSYKVAKNIAKSGTIEGLTYDTVTGIKMGVNTFGISFLLTFACTKWSGGSTEECVQESLLTALQSSGMTAVSHILSQQFIRSSFNRFNNQKTLNRLKKLLSKDQLTSLVNKFKKQGVKKIYAQQNVAKMANIQIINTVSILVVQTFWDVIEVTRGKISKEQLLKNFICNLSSAGGSLCGTLYGTCLGGPVGGLIGGIAGGQVAQYAIKKILDKITPDLDKMVEILQSQICKLQQEKYLPTQQEYKEILNNIEQHLKNFFCNLVSAGGVFACSVYVICTGPVGSLVGTIVRGQVTQYIVKKILDKITPDLDKMVEIFQSQICQLQQEEYLLTQQEYEEILNKISLEIKEDFFKSMFESSDRQLYAKKKVKPYFQQALKNRPKIQVNEEINKYLKFKL</sequence>
<accession>I7MFS1</accession>
<reference evidence="2" key="1">
    <citation type="journal article" date="2006" name="PLoS Biol.">
        <title>Macronuclear genome sequence of the ciliate Tetrahymena thermophila, a model eukaryote.</title>
        <authorList>
            <person name="Eisen J.A."/>
            <person name="Coyne R.S."/>
            <person name="Wu M."/>
            <person name="Wu D."/>
            <person name="Thiagarajan M."/>
            <person name="Wortman J.R."/>
            <person name="Badger J.H."/>
            <person name="Ren Q."/>
            <person name="Amedeo P."/>
            <person name="Jones K.M."/>
            <person name="Tallon L.J."/>
            <person name="Delcher A.L."/>
            <person name="Salzberg S.L."/>
            <person name="Silva J.C."/>
            <person name="Haas B.J."/>
            <person name="Majoros W.H."/>
            <person name="Farzad M."/>
            <person name="Carlton J.M."/>
            <person name="Smith R.K. Jr."/>
            <person name="Garg J."/>
            <person name="Pearlman R.E."/>
            <person name="Karrer K.M."/>
            <person name="Sun L."/>
            <person name="Manning G."/>
            <person name="Elde N.C."/>
            <person name="Turkewitz A.P."/>
            <person name="Asai D.J."/>
            <person name="Wilkes D.E."/>
            <person name="Wang Y."/>
            <person name="Cai H."/>
            <person name="Collins K."/>
            <person name="Stewart B.A."/>
            <person name="Lee S.R."/>
            <person name="Wilamowska K."/>
            <person name="Weinberg Z."/>
            <person name="Ruzzo W.L."/>
            <person name="Wloga D."/>
            <person name="Gaertig J."/>
            <person name="Frankel J."/>
            <person name="Tsao C.-C."/>
            <person name="Gorovsky M.A."/>
            <person name="Keeling P.J."/>
            <person name="Waller R.F."/>
            <person name="Patron N.J."/>
            <person name="Cherry J.M."/>
            <person name="Stover N.A."/>
            <person name="Krieger C.J."/>
            <person name="del Toro C."/>
            <person name="Ryder H.F."/>
            <person name="Williamson S.C."/>
            <person name="Barbeau R.A."/>
            <person name="Hamilton E.P."/>
            <person name="Orias E."/>
        </authorList>
    </citation>
    <scope>NUCLEOTIDE SEQUENCE [LARGE SCALE GENOMIC DNA]</scope>
    <source>
        <strain evidence="2">SB210</strain>
    </source>
</reference>
<dbReference type="Proteomes" id="UP000009168">
    <property type="component" value="Unassembled WGS sequence"/>
</dbReference>
<evidence type="ECO:0000313" key="2">
    <source>
        <dbReference type="Proteomes" id="UP000009168"/>
    </source>
</evidence>
<protein>
    <submittedName>
        <fullName evidence="1">Tetratricopeptide repeat protein</fullName>
    </submittedName>
</protein>
<dbReference type="AlphaFoldDB" id="I7MFS1"/>
<dbReference type="EMBL" id="GG662612">
    <property type="protein sequence ID" value="EAS00538.2"/>
    <property type="molecule type" value="Genomic_DNA"/>
</dbReference>
<keyword evidence="2" id="KW-1185">Reference proteome</keyword>
<gene>
    <name evidence="1" type="ORF">TTHERM_00408910</name>
</gene>
<dbReference type="OrthoDB" id="10645265at2759"/>
<dbReference type="KEGG" id="tet:TTHERM_00408910"/>
<proteinExistence type="predicted"/>
<organism evidence="1 2">
    <name type="scientific">Tetrahymena thermophila (strain SB210)</name>
    <dbReference type="NCBI Taxonomy" id="312017"/>
    <lineage>
        <taxon>Eukaryota</taxon>
        <taxon>Sar</taxon>
        <taxon>Alveolata</taxon>
        <taxon>Ciliophora</taxon>
        <taxon>Intramacronucleata</taxon>
        <taxon>Oligohymenophorea</taxon>
        <taxon>Hymenostomatida</taxon>
        <taxon>Tetrahymenina</taxon>
        <taxon>Tetrahymenidae</taxon>
        <taxon>Tetrahymena</taxon>
    </lineage>
</organism>